<reference evidence="1 2" key="1">
    <citation type="submission" date="2019-08" db="EMBL/GenBank/DDBJ databases">
        <title>Draft genome sequences of two oriental melons (Cucumis melo L. var makuwa).</title>
        <authorList>
            <person name="Kwon S.-Y."/>
        </authorList>
    </citation>
    <scope>NUCLEOTIDE SEQUENCE [LARGE SCALE GENOMIC DNA]</scope>
    <source>
        <strain evidence="2">cv. SW 3</strain>
        <tissue evidence="1">Leaf</tissue>
    </source>
</reference>
<dbReference type="OrthoDB" id="1939491at2759"/>
<name>A0A5A7TVG4_CUCMM</name>
<evidence type="ECO:0000313" key="2">
    <source>
        <dbReference type="Proteomes" id="UP000321393"/>
    </source>
</evidence>
<protein>
    <submittedName>
        <fullName evidence="1">Asp_protease domain-containing protein</fullName>
    </submittedName>
</protein>
<comment type="caution">
    <text evidence="1">The sequence shown here is derived from an EMBL/GenBank/DDBJ whole genome shotgun (WGS) entry which is preliminary data.</text>
</comment>
<proteinExistence type="predicted"/>
<sequence>MKVMNSIALPIVGLVKRTVIKLEGWKGLVDFVVIKMDDFDRVLGMELLLEHQVIPMPSAKCLVITDLSPPSFK</sequence>
<organism evidence="1 2">
    <name type="scientific">Cucumis melo var. makuwa</name>
    <name type="common">Oriental melon</name>
    <dbReference type="NCBI Taxonomy" id="1194695"/>
    <lineage>
        <taxon>Eukaryota</taxon>
        <taxon>Viridiplantae</taxon>
        <taxon>Streptophyta</taxon>
        <taxon>Embryophyta</taxon>
        <taxon>Tracheophyta</taxon>
        <taxon>Spermatophyta</taxon>
        <taxon>Magnoliopsida</taxon>
        <taxon>eudicotyledons</taxon>
        <taxon>Gunneridae</taxon>
        <taxon>Pentapetalae</taxon>
        <taxon>rosids</taxon>
        <taxon>fabids</taxon>
        <taxon>Cucurbitales</taxon>
        <taxon>Cucurbitaceae</taxon>
        <taxon>Benincaseae</taxon>
        <taxon>Cucumis</taxon>
    </lineage>
</organism>
<dbReference type="Gene3D" id="2.40.70.10">
    <property type="entry name" value="Acid Proteases"/>
    <property type="match status" value="1"/>
</dbReference>
<dbReference type="AlphaFoldDB" id="A0A5A7TVG4"/>
<dbReference type="Proteomes" id="UP000321393">
    <property type="component" value="Unassembled WGS sequence"/>
</dbReference>
<evidence type="ECO:0000313" key="1">
    <source>
        <dbReference type="EMBL" id="KAA0045511.1"/>
    </source>
</evidence>
<dbReference type="EMBL" id="SSTE01014403">
    <property type="protein sequence ID" value="KAA0045511.1"/>
    <property type="molecule type" value="Genomic_DNA"/>
</dbReference>
<dbReference type="InterPro" id="IPR021109">
    <property type="entry name" value="Peptidase_aspartic_dom_sf"/>
</dbReference>
<accession>A0A5A7TVG4</accession>
<gene>
    <name evidence="1" type="ORF">E6C27_scaffold1202G00640</name>
</gene>